<dbReference type="Proteomes" id="UP000032427">
    <property type="component" value="Chromosome 2"/>
</dbReference>
<sequence length="136" mass="15852">MSDAILWELLIMVPGYIFAGYTIAWSVPGVIMSATVSLGSFKHIIFIDKQLAKDLDKHYDKNGHMQPQYKMSCEIGSRYFDYWIKRCGEEAYNFFELDLFFEKIESSIDKDIPNDIEDYINKSTFNNFNIKSNFNG</sequence>
<organism evidence="2 3">
    <name type="scientific">Aliivibrio wodanis</name>
    <dbReference type="NCBI Taxonomy" id="80852"/>
    <lineage>
        <taxon>Bacteria</taxon>
        <taxon>Pseudomonadati</taxon>
        <taxon>Pseudomonadota</taxon>
        <taxon>Gammaproteobacteria</taxon>
        <taxon>Vibrionales</taxon>
        <taxon>Vibrionaceae</taxon>
        <taxon>Aliivibrio</taxon>
    </lineage>
</organism>
<protein>
    <submittedName>
        <fullName evidence="2">Uncharacterized protein</fullName>
    </submittedName>
</protein>
<accession>A0A090K1P4</accession>
<keyword evidence="1" id="KW-0812">Transmembrane</keyword>
<dbReference type="PATRIC" id="fig|80852.17.peg.3844"/>
<dbReference type="STRING" id="80852.AWOD_II_1044"/>
<keyword evidence="1" id="KW-0472">Membrane</keyword>
<keyword evidence="1" id="KW-1133">Transmembrane helix</keyword>
<dbReference type="KEGG" id="awd:AWOD_II_1044"/>
<reference evidence="3" key="1">
    <citation type="submission" date="2014-09" db="EMBL/GenBank/DDBJ databases">
        <authorList>
            <person name="Hjerde E."/>
        </authorList>
    </citation>
    <scope>NUCLEOTIDE SEQUENCE [LARGE SCALE GENOMIC DNA]</scope>
    <source>
        <strain evidence="3">06/09/139</strain>
    </source>
</reference>
<dbReference type="AlphaFoldDB" id="A0A090K1P4"/>
<evidence type="ECO:0000256" key="1">
    <source>
        <dbReference type="SAM" id="Phobius"/>
    </source>
</evidence>
<name>A0A090K1P4_9GAMM</name>
<evidence type="ECO:0000313" key="3">
    <source>
        <dbReference type="Proteomes" id="UP000032427"/>
    </source>
</evidence>
<dbReference type="EMBL" id="LN554847">
    <property type="protein sequence ID" value="CED57663.1"/>
    <property type="molecule type" value="Genomic_DNA"/>
</dbReference>
<keyword evidence="3" id="KW-1185">Reference proteome</keyword>
<dbReference type="HOGENOM" id="CLU_1871044_0_0_6"/>
<evidence type="ECO:0000313" key="2">
    <source>
        <dbReference type="EMBL" id="CED57663.1"/>
    </source>
</evidence>
<feature type="transmembrane region" description="Helical" evidence="1">
    <location>
        <begin position="16"/>
        <end position="41"/>
    </location>
</feature>
<proteinExistence type="predicted"/>
<gene>
    <name evidence="2" type="ORF">AWOD_II_1044</name>
</gene>